<name>A0A364KN07_TALAM</name>
<dbReference type="RefSeq" id="XP_040729451.1">
    <property type="nucleotide sequence ID" value="XM_040882377.1"/>
</dbReference>
<dbReference type="OrthoDB" id="5238363at2759"/>
<evidence type="ECO:0000313" key="2">
    <source>
        <dbReference type="Proteomes" id="UP000249363"/>
    </source>
</evidence>
<dbReference type="STRING" id="1196081.A0A364KN07"/>
<protein>
    <submittedName>
        <fullName evidence="1">Uncharacterized protein</fullName>
    </submittedName>
</protein>
<keyword evidence="2" id="KW-1185">Reference proteome</keyword>
<dbReference type="GeneID" id="63790163"/>
<reference evidence="1 2" key="1">
    <citation type="journal article" date="2017" name="Biotechnol. Biofuels">
        <title>Differential beta-glucosidase expression as a function of carbon source availability in Talaromyces amestolkiae: a genomic and proteomic approach.</title>
        <authorList>
            <person name="de Eugenio L.I."/>
            <person name="Mendez-Liter J.A."/>
            <person name="Nieto-Dominguez M."/>
            <person name="Alonso L."/>
            <person name="Gil-Munoz J."/>
            <person name="Barriuso J."/>
            <person name="Prieto A."/>
            <person name="Martinez M.J."/>
        </authorList>
    </citation>
    <scope>NUCLEOTIDE SEQUENCE [LARGE SCALE GENOMIC DNA]</scope>
    <source>
        <strain evidence="1 2">CIB</strain>
    </source>
</reference>
<comment type="caution">
    <text evidence="1">The sequence shown here is derived from an EMBL/GenBank/DDBJ whole genome shotgun (WGS) entry which is preliminary data.</text>
</comment>
<evidence type="ECO:0000313" key="1">
    <source>
        <dbReference type="EMBL" id="RAO64934.1"/>
    </source>
</evidence>
<proteinExistence type="predicted"/>
<dbReference type="EMBL" id="MIKG01000001">
    <property type="protein sequence ID" value="RAO64934.1"/>
    <property type="molecule type" value="Genomic_DNA"/>
</dbReference>
<sequence>MPMHARHTIALRPQKMSSQQLARLIPRYDVSIHAETAKTLYSQPDMILLPLPAQPIRPAYKVFGHHHILFKYHVGSFLTNWTIFRSRQYEQPHVLKPKIHEFYDNRDPNTLWWKVATQPMKVKRVVRSHWSRRLRRIFREELYSRGYDETGKPLPLEKLPKGVTLRTAPLRGTLEIEPMVSLITQKDTAVKRLVKIQLDRVMEAMKEWPIDKRTGAYQNSPP</sequence>
<organism evidence="1 2">
    <name type="scientific">Talaromyces amestolkiae</name>
    <dbReference type="NCBI Taxonomy" id="1196081"/>
    <lineage>
        <taxon>Eukaryota</taxon>
        <taxon>Fungi</taxon>
        <taxon>Dikarya</taxon>
        <taxon>Ascomycota</taxon>
        <taxon>Pezizomycotina</taxon>
        <taxon>Eurotiomycetes</taxon>
        <taxon>Eurotiomycetidae</taxon>
        <taxon>Eurotiales</taxon>
        <taxon>Trichocomaceae</taxon>
        <taxon>Talaromyces</taxon>
        <taxon>Talaromyces sect. Talaromyces</taxon>
    </lineage>
</organism>
<dbReference type="AlphaFoldDB" id="A0A364KN07"/>
<gene>
    <name evidence="1" type="ORF">BHQ10_000946</name>
</gene>
<accession>A0A364KN07</accession>
<dbReference type="Proteomes" id="UP000249363">
    <property type="component" value="Unassembled WGS sequence"/>
</dbReference>